<dbReference type="Gene3D" id="1.10.132.80">
    <property type="match status" value="1"/>
</dbReference>
<dbReference type="EMBL" id="BK014862">
    <property type="protein sequence ID" value="DAD79239.1"/>
    <property type="molecule type" value="Genomic_DNA"/>
</dbReference>
<reference evidence="1" key="1">
    <citation type="journal article" date="2021" name="Proc. Natl. Acad. Sci. U.S.A.">
        <title>A Catalog of Tens of Thousands of Viruses from Human Metagenomes Reveals Hidden Associations with Chronic Diseases.</title>
        <authorList>
            <person name="Tisza M.J."/>
            <person name="Buck C.B."/>
        </authorList>
    </citation>
    <scope>NUCLEOTIDE SEQUENCE</scope>
    <source>
        <strain evidence="1">CtRPH1</strain>
    </source>
</reference>
<proteinExistence type="predicted"/>
<accession>A0A8S5MAW9</accession>
<organism evidence="1">
    <name type="scientific">Myoviridae sp. ctRPH1</name>
    <dbReference type="NCBI Taxonomy" id="2826650"/>
    <lineage>
        <taxon>Viruses</taxon>
        <taxon>Duplodnaviria</taxon>
        <taxon>Heunggongvirae</taxon>
        <taxon>Uroviricota</taxon>
        <taxon>Caudoviricetes</taxon>
    </lineage>
</organism>
<name>A0A8S5MAW9_9CAUD</name>
<protein>
    <submittedName>
        <fullName evidence="1">DNA packaging protein gp3</fullName>
    </submittedName>
</protein>
<dbReference type="Pfam" id="PF16677">
    <property type="entry name" value="GP3_package"/>
    <property type="match status" value="1"/>
</dbReference>
<evidence type="ECO:0000313" key="1">
    <source>
        <dbReference type="EMBL" id="DAD79239.1"/>
    </source>
</evidence>
<sequence length="137" mass="14947">MARGAPRKYKSVKAMQDAIDAYFKACEGQPLFDKDGNPVLDKNGLPVIVRATPPTVTGLALALGFTGRKQLLDYQGREEFSDTVTRAKARCEAYAETRLYDRDGANGAKFSLGCNFGWNENSDAKAAPDVVRVILDV</sequence>
<dbReference type="InterPro" id="IPR032066">
    <property type="entry name" value="GP3_package"/>
</dbReference>